<dbReference type="Pfam" id="PF00929">
    <property type="entry name" value="RNase_T"/>
    <property type="match status" value="1"/>
</dbReference>
<dbReference type="GO" id="GO:0005829">
    <property type="term" value="C:cytosol"/>
    <property type="evidence" value="ECO:0007669"/>
    <property type="project" value="TreeGrafter"/>
</dbReference>
<dbReference type="RefSeq" id="WP_027889919.1">
    <property type="nucleotide sequence ID" value="NZ_CASFMS010000002.1"/>
</dbReference>
<keyword evidence="3" id="KW-0808">Transferase</keyword>
<dbReference type="SUPFAM" id="SSF53098">
    <property type="entry name" value="Ribonuclease H-like"/>
    <property type="match status" value="1"/>
</dbReference>
<dbReference type="SMART" id="SM00479">
    <property type="entry name" value="EXOIII"/>
    <property type="match status" value="1"/>
</dbReference>
<evidence type="ECO:0000256" key="1">
    <source>
        <dbReference type="ARBA" id="ARBA00022839"/>
    </source>
</evidence>
<keyword evidence="3" id="KW-0548">Nucleotidyltransferase</keyword>
<dbReference type="PANTHER" id="PTHR30231:SF42">
    <property type="entry name" value="EXONUCLEASE"/>
    <property type="match status" value="1"/>
</dbReference>
<dbReference type="GO" id="GO:0008408">
    <property type="term" value="F:3'-5' exonuclease activity"/>
    <property type="evidence" value="ECO:0007669"/>
    <property type="project" value="TreeGrafter"/>
</dbReference>
<keyword evidence="4" id="KW-1185">Reference proteome</keyword>
<reference evidence="3 4" key="1">
    <citation type="submission" date="2017-06" db="EMBL/GenBank/DDBJ databases">
        <authorList>
            <consortium name="Pathogen Informatics"/>
        </authorList>
    </citation>
    <scope>NUCLEOTIDE SEQUENCE [LARGE SCALE GENOMIC DNA]</scope>
    <source>
        <strain evidence="3 4">NCTC10570</strain>
    </source>
</reference>
<dbReference type="EC" id="2.7.7.7" evidence="3"/>
<protein>
    <submittedName>
        <fullName evidence="3">DNA polymerase III polC-type</fullName>
        <ecNumber evidence="3">2.7.7.7</ecNumber>
    </submittedName>
</protein>
<keyword evidence="1" id="KW-0540">Nuclease</keyword>
<dbReference type="CDD" id="cd06130">
    <property type="entry name" value="DNA_pol_III_epsilon_like"/>
    <property type="match status" value="1"/>
</dbReference>
<dbReference type="NCBIfam" id="TIGR00573">
    <property type="entry name" value="dnaq"/>
    <property type="match status" value="1"/>
</dbReference>
<gene>
    <name evidence="3" type="primary">polC_1</name>
    <name evidence="3" type="ORF">SAMEA4364220_00148</name>
</gene>
<keyword evidence="1" id="KW-0269">Exonuclease</keyword>
<dbReference type="Proteomes" id="UP000215383">
    <property type="component" value="Chromosome 1"/>
</dbReference>
<organism evidence="3 4">
    <name type="scientific">Megamonas hypermegale</name>
    <dbReference type="NCBI Taxonomy" id="158847"/>
    <lineage>
        <taxon>Bacteria</taxon>
        <taxon>Bacillati</taxon>
        <taxon>Bacillota</taxon>
        <taxon>Negativicutes</taxon>
        <taxon>Selenomonadales</taxon>
        <taxon>Selenomonadaceae</taxon>
        <taxon>Megamonas</taxon>
    </lineage>
</organism>
<name>A0A239T9E7_9FIRM</name>
<dbReference type="AlphaFoldDB" id="A0A239T9E7"/>
<dbReference type="InterPro" id="IPR013520">
    <property type="entry name" value="Ribonucl_H"/>
</dbReference>
<dbReference type="InterPro" id="IPR036397">
    <property type="entry name" value="RNaseH_sf"/>
</dbReference>
<dbReference type="FunFam" id="3.30.420.10:FF:000045">
    <property type="entry name" value="3'-5' exonuclease DinG"/>
    <property type="match status" value="1"/>
</dbReference>
<accession>A0A239T9E7</accession>
<feature type="domain" description="Exonuclease" evidence="2">
    <location>
        <begin position="5"/>
        <end position="169"/>
    </location>
</feature>
<dbReference type="GeneID" id="78506192"/>
<dbReference type="eggNOG" id="COG0847">
    <property type="taxonomic scope" value="Bacteria"/>
</dbReference>
<dbReference type="GO" id="GO:0003887">
    <property type="term" value="F:DNA-directed DNA polymerase activity"/>
    <property type="evidence" value="ECO:0007669"/>
    <property type="project" value="UniProtKB-EC"/>
</dbReference>
<dbReference type="Gene3D" id="3.30.420.10">
    <property type="entry name" value="Ribonuclease H-like superfamily/Ribonuclease H"/>
    <property type="match status" value="1"/>
</dbReference>
<evidence type="ECO:0000259" key="2">
    <source>
        <dbReference type="SMART" id="SM00479"/>
    </source>
</evidence>
<dbReference type="GO" id="GO:0003677">
    <property type="term" value="F:DNA binding"/>
    <property type="evidence" value="ECO:0007669"/>
    <property type="project" value="InterPro"/>
</dbReference>
<evidence type="ECO:0000313" key="4">
    <source>
        <dbReference type="Proteomes" id="UP000215383"/>
    </source>
</evidence>
<dbReference type="InterPro" id="IPR012337">
    <property type="entry name" value="RNaseH-like_sf"/>
</dbReference>
<dbReference type="GO" id="GO:0006260">
    <property type="term" value="P:DNA replication"/>
    <property type="evidence" value="ECO:0007669"/>
    <property type="project" value="InterPro"/>
</dbReference>
<dbReference type="OrthoDB" id="9776650at2"/>
<dbReference type="PANTHER" id="PTHR30231">
    <property type="entry name" value="DNA POLYMERASE III SUBUNIT EPSILON"/>
    <property type="match status" value="1"/>
</dbReference>
<sequence length="188" mass="21330">MSLMNFTSIDFETANANRNSACSVAVVVIENGRMTDSYNTLIRPPEMNFEEGNIKIHGITPEMVENAPNFAQIWPVLRTYLDNRIVIAHNSFFDMGVLRSCIWQYHLPKPHFTTACTVQISRKVWPNLPNHKLNTLGEFFQIKFHHHDALDDAKVCAKIPLVAGRTVGANSMEELLQKIGMQAKIFKS</sequence>
<keyword evidence="1" id="KW-0378">Hydrolase</keyword>
<evidence type="ECO:0000313" key="3">
    <source>
        <dbReference type="EMBL" id="SNU94122.1"/>
    </source>
</evidence>
<dbReference type="InterPro" id="IPR006054">
    <property type="entry name" value="DnaQ"/>
</dbReference>
<proteinExistence type="predicted"/>
<dbReference type="EMBL" id="LT906446">
    <property type="protein sequence ID" value="SNU94122.1"/>
    <property type="molecule type" value="Genomic_DNA"/>
</dbReference>